<gene>
    <name evidence="7" type="ordered locus">Rfer_3509</name>
</gene>
<dbReference type="EMBL" id="CP000267">
    <property type="protein sequence ID" value="ABD71214.1"/>
    <property type="molecule type" value="Genomic_DNA"/>
</dbReference>
<keyword evidence="2 3" id="KW-0786">Thiamine pyrophosphate</keyword>
<dbReference type="GO" id="GO:0000287">
    <property type="term" value="F:magnesium ion binding"/>
    <property type="evidence" value="ECO:0007669"/>
    <property type="project" value="InterPro"/>
</dbReference>
<dbReference type="SUPFAM" id="SSF52518">
    <property type="entry name" value="Thiamin diphosphate-binding fold (THDP-binding)"/>
    <property type="match status" value="2"/>
</dbReference>
<keyword evidence="8" id="KW-1185">Reference proteome</keyword>
<sequence length="577" mass="61946">MKKTGAWLARYALEQLGIRYTFGIPGVHNTELYDELNKSELITPMLVSHEGGASFMADGLSRLSDSVGTLLVVPAAGLTHAASGIGEAFLDGVPMLVICGGIRTDIDWKFQLHEMDLHQFMKGITKATYKIEHTRDVVSTLFEAYRVATTGEPGPVFIELPMNVQMFPDDVGELPRWAAPALPEPAAATPIDAAVALLQNARKPGLFVGWGARDCSAELMALADHLQAPVATTLQGFSVFPASHPLHAGFSFGPSAVPAARNAFVDCDVLLAVGTRFGEIASGSFGLTVPSQLIHVDICSHVFNANYPAQVAIEGDARVVVPQLLAALRRVQPAARAETGLAGRIAADKKAYRQTWYDHDSQGRVNPARFFDALRAATPADAVTVVDDGNHTYLTAELWPILTAKSGILPSDFNAMGYSIPAAMGAKLARPDVPVNCIVGDGCFRMTCMEIITATQYQLGVVYYVFCDGELSQISQAQEIPYNRKPCTVLSTIVIDGVARAVGAGYFKIATDADLTEQIAAANAMAKKGQPVIVEVSMDYSKRTAFTEGVVKTNFQRFTLKQKARALGRAVVRKVTG</sequence>
<dbReference type="Proteomes" id="UP000008332">
    <property type="component" value="Chromosome"/>
</dbReference>
<dbReference type="AlphaFoldDB" id="Q21SN9"/>
<dbReference type="HOGENOM" id="CLU_013748_3_1_4"/>
<dbReference type="SUPFAM" id="SSF52467">
    <property type="entry name" value="DHS-like NAD/FAD-binding domain"/>
    <property type="match status" value="1"/>
</dbReference>
<evidence type="ECO:0000259" key="4">
    <source>
        <dbReference type="Pfam" id="PF00205"/>
    </source>
</evidence>
<dbReference type="InterPro" id="IPR029061">
    <property type="entry name" value="THDP-binding"/>
</dbReference>
<dbReference type="GO" id="GO:0009099">
    <property type="term" value="P:L-valine biosynthetic process"/>
    <property type="evidence" value="ECO:0007669"/>
    <property type="project" value="TreeGrafter"/>
</dbReference>
<evidence type="ECO:0000313" key="7">
    <source>
        <dbReference type="EMBL" id="ABD71214.1"/>
    </source>
</evidence>
<evidence type="ECO:0000256" key="1">
    <source>
        <dbReference type="ARBA" id="ARBA00007812"/>
    </source>
</evidence>
<dbReference type="CDD" id="cd07035">
    <property type="entry name" value="TPP_PYR_POX_like"/>
    <property type="match status" value="1"/>
</dbReference>
<accession>Q21SN9</accession>
<dbReference type="GO" id="GO:0005948">
    <property type="term" value="C:acetolactate synthase complex"/>
    <property type="evidence" value="ECO:0007669"/>
    <property type="project" value="TreeGrafter"/>
</dbReference>
<dbReference type="InterPro" id="IPR012001">
    <property type="entry name" value="Thiamin_PyroP_enz_TPP-bd_dom"/>
</dbReference>
<evidence type="ECO:0000256" key="3">
    <source>
        <dbReference type="RuleBase" id="RU362132"/>
    </source>
</evidence>
<dbReference type="PANTHER" id="PTHR18968:SF13">
    <property type="entry name" value="ACETOLACTATE SYNTHASE CATALYTIC SUBUNIT, MITOCHONDRIAL"/>
    <property type="match status" value="1"/>
</dbReference>
<dbReference type="PANTHER" id="PTHR18968">
    <property type="entry name" value="THIAMINE PYROPHOSPHATE ENZYMES"/>
    <property type="match status" value="1"/>
</dbReference>
<organism evidence="7 8">
    <name type="scientific">Albidiferax ferrireducens (strain ATCC BAA-621 / DSM 15236 / T118)</name>
    <name type="common">Rhodoferax ferrireducens</name>
    <dbReference type="NCBI Taxonomy" id="338969"/>
    <lineage>
        <taxon>Bacteria</taxon>
        <taxon>Pseudomonadati</taxon>
        <taxon>Pseudomonadota</taxon>
        <taxon>Betaproteobacteria</taxon>
        <taxon>Burkholderiales</taxon>
        <taxon>Comamonadaceae</taxon>
        <taxon>Rhodoferax</taxon>
    </lineage>
</organism>
<dbReference type="InterPro" id="IPR029035">
    <property type="entry name" value="DHS-like_NAD/FAD-binding_dom"/>
</dbReference>
<feature type="domain" description="Thiamine pyrophosphate enzyme central" evidence="4">
    <location>
        <begin position="191"/>
        <end position="324"/>
    </location>
</feature>
<dbReference type="Pfam" id="PF02775">
    <property type="entry name" value="TPP_enzyme_C"/>
    <property type="match status" value="1"/>
</dbReference>
<dbReference type="Pfam" id="PF02776">
    <property type="entry name" value="TPP_enzyme_N"/>
    <property type="match status" value="1"/>
</dbReference>
<protein>
    <submittedName>
        <fullName evidence="7">Thiamine pyrophosphate enzyme-like TPP binding protein</fullName>
    </submittedName>
</protein>
<name>Q21SN9_ALBFT</name>
<dbReference type="Pfam" id="PF00205">
    <property type="entry name" value="TPP_enzyme_M"/>
    <property type="match status" value="1"/>
</dbReference>
<dbReference type="STRING" id="338969.Rfer_3509"/>
<evidence type="ECO:0000256" key="2">
    <source>
        <dbReference type="ARBA" id="ARBA00023052"/>
    </source>
</evidence>
<proteinExistence type="inferred from homology"/>
<dbReference type="InterPro" id="IPR012000">
    <property type="entry name" value="Thiamin_PyroP_enz_cen_dom"/>
</dbReference>
<dbReference type="Gene3D" id="3.40.50.970">
    <property type="match status" value="2"/>
</dbReference>
<dbReference type="OrthoDB" id="2254214at2"/>
<dbReference type="KEGG" id="rfr:Rfer_3509"/>
<evidence type="ECO:0000259" key="5">
    <source>
        <dbReference type="Pfam" id="PF02775"/>
    </source>
</evidence>
<dbReference type="GO" id="GO:0009097">
    <property type="term" value="P:isoleucine biosynthetic process"/>
    <property type="evidence" value="ECO:0007669"/>
    <property type="project" value="TreeGrafter"/>
</dbReference>
<dbReference type="RefSeq" id="WP_011465777.1">
    <property type="nucleotide sequence ID" value="NC_007908.1"/>
</dbReference>
<feature type="domain" description="Thiamine pyrophosphate enzyme TPP-binding" evidence="5">
    <location>
        <begin position="389"/>
        <end position="536"/>
    </location>
</feature>
<dbReference type="InterPro" id="IPR045229">
    <property type="entry name" value="TPP_enz"/>
</dbReference>
<reference evidence="8" key="1">
    <citation type="submission" date="2006-02" db="EMBL/GenBank/DDBJ databases">
        <title>Complete sequence of chromosome of Rhodoferax ferrireducens DSM 15236.</title>
        <authorList>
            <person name="Copeland A."/>
            <person name="Lucas S."/>
            <person name="Lapidus A."/>
            <person name="Barry K."/>
            <person name="Detter J.C."/>
            <person name="Glavina del Rio T."/>
            <person name="Hammon N."/>
            <person name="Israni S."/>
            <person name="Pitluck S."/>
            <person name="Brettin T."/>
            <person name="Bruce D."/>
            <person name="Han C."/>
            <person name="Tapia R."/>
            <person name="Gilna P."/>
            <person name="Kiss H."/>
            <person name="Schmutz J."/>
            <person name="Larimer F."/>
            <person name="Land M."/>
            <person name="Kyrpides N."/>
            <person name="Ivanova N."/>
            <person name="Richardson P."/>
        </authorList>
    </citation>
    <scope>NUCLEOTIDE SEQUENCE [LARGE SCALE GENOMIC DNA]</scope>
    <source>
        <strain evidence="8">ATCC BAA-621 / DSM 15236 / T118</strain>
    </source>
</reference>
<dbReference type="GO" id="GO:0050660">
    <property type="term" value="F:flavin adenine dinucleotide binding"/>
    <property type="evidence" value="ECO:0007669"/>
    <property type="project" value="TreeGrafter"/>
</dbReference>
<evidence type="ECO:0000313" key="8">
    <source>
        <dbReference type="Proteomes" id="UP000008332"/>
    </source>
</evidence>
<dbReference type="eggNOG" id="COG0028">
    <property type="taxonomic scope" value="Bacteria"/>
</dbReference>
<dbReference type="GO" id="GO:0030976">
    <property type="term" value="F:thiamine pyrophosphate binding"/>
    <property type="evidence" value="ECO:0007669"/>
    <property type="project" value="InterPro"/>
</dbReference>
<dbReference type="CDD" id="cd00568">
    <property type="entry name" value="TPP_enzymes"/>
    <property type="match status" value="1"/>
</dbReference>
<evidence type="ECO:0000259" key="6">
    <source>
        <dbReference type="Pfam" id="PF02776"/>
    </source>
</evidence>
<comment type="similarity">
    <text evidence="1 3">Belongs to the TPP enzyme family.</text>
</comment>
<feature type="domain" description="Thiamine pyrophosphate enzyme N-terminal TPP-binding" evidence="6">
    <location>
        <begin position="11"/>
        <end position="116"/>
    </location>
</feature>
<dbReference type="Gene3D" id="3.40.50.1220">
    <property type="entry name" value="TPP-binding domain"/>
    <property type="match status" value="1"/>
</dbReference>
<dbReference type="InterPro" id="IPR011766">
    <property type="entry name" value="TPP_enzyme_TPP-bd"/>
</dbReference>
<dbReference type="GO" id="GO:0003984">
    <property type="term" value="F:acetolactate synthase activity"/>
    <property type="evidence" value="ECO:0007669"/>
    <property type="project" value="TreeGrafter"/>
</dbReference>